<reference evidence="2 3" key="1">
    <citation type="submission" date="2017-05" db="EMBL/GenBank/DDBJ databases">
        <title>Vagococcus spp. assemblies.</title>
        <authorList>
            <person name="Gulvik C.A."/>
        </authorList>
    </citation>
    <scope>NUCLEOTIDE SEQUENCE [LARGE SCALE GENOMIC DNA]</scope>
    <source>
        <strain evidence="2 3">SS1714</strain>
    </source>
</reference>
<organism evidence="2 3">
    <name type="scientific">Vagococcus carniphilus</name>
    <dbReference type="NCBI Taxonomy" id="218144"/>
    <lineage>
        <taxon>Bacteria</taxon>
        <taxon>Bacillati</taxon>
        <taxon>Bacillota</taxon>
        <taxon>Bacilli</taxon>
        <taxon>Lactobacillales</taxon>
        <taxon>Enterococcaceae</taxon>
        <taxon>Vagococcus</taxon>
    </lineage>
</organism>
<dbReference type="AlphaFoldDB" id="A0A430AR25"/>
<accession>A0A430AR25</accession>
<sequence length="368" mass="42709">MYVVFEVSKQFKTIVSSRRKKYLLSEANNILSRLDQYAEENQIRESVKVTILSNKTVVFADEYPLGVKKARNLLVMVKETFRTTFQDAPEEKKVELFKQIQEAMLEKESISKEPIVNNMEVPEEKIKAVKPKKGKKKLPSFRFSLSKKQVRILVGLVLFCLVSAGAIVFATTYVSEKNEVIEVPKKTYDDYFKEGKYKEALSINNQTKKREQVVEKLVKEQDFKQLDEINQLYPTVLGSFESAFYHQDWESVVAIPLDSLSEDRKVMLSHAYVQLDQLEEAETLNELIKSDVIAKEISIGYFERGMNALRNKDVKKAEEIQKKINNDLLADYITETKAYIKLLDSYREKKETAKVEQWEKIIKNLGKE</sequence>
<dbReference type="EMBL" id="NGKB01000018">
    <property type="protein sequence ID" value="RSU10374.1"/>
    <property type="molecule type" value="Genomic_DNA"/>
</dbReference>
<comment type="caution">
    <text evidence="2">The sequence shown here is derived from an EMBL/GenBank/DDBJ whole genome shotgun (WGS) entry which is preliminary data.</text>
</comment>
<evidence type="ECO:0000256" key="1">
    <source>
        <dbReference type="SAM" id="Phobius"/>
    </source>
</evidence>
<keyword evidence="1" id="KW-1133">Transmembrane helix</keyword>
<protein>
    <submittedName>
        <fullName evidence="2">Uncharacterized protein</fullName>
    </submittedName>
</protein>
<dbReference type="RefSeq" id="WP_126796190.1">
    <property type="nucleotide sequence ID" value="NZ_CP060721.1"/>
</dbReference>
<dbReference type="OrthoDB" id="2194966at2"/>
<keyword evidence="1" id="KW-0812">Transmembrane</keyword>
<gene>
    <name evidence="2" type="ORF">CBF28_13735</name>
</gene>
<dbReference type="GeneID" id="95582074"/>
<evidence type="ECO:0000313" key="2">
    <source>
        <dbReference type="EMBL" id="RSU10374.1"/>
    </source>
</evidence>
<keyword evidence="3" id="KW-1185">Reference proteome</keyword>
<feature type="transmembrane region" description="Helical" evidence="1">
    <location>
        <begin position="152"/>
        <end position="174"/>
    </location>
</feature>
<keyword evidence="1" id="KW-0472">Membrane</keyword>
<evidence type="ECO:0000313" key="3">
    <source>
        <dbReference type="Proteomes" id="UP000288028"/>
    </source>
</evidence>
<dbReference type="Proteomes" id="UP000288028">
    <property type="component" value="Unassembled WGS sequence"/>
</dbReference>
<name>A0A430AR25_9ENTE</name>
<proteinExistence type="predicted"/>